<dbReference type="RefSeq" id="WP_008614065.1">
    <property type="nucleotide sequence ID" value="NZ_AONQ01000004.1"/>
</dbReference>
<comment type="caution">
    <text evidence="2">The sequence shown here is derived from an EMBL/GenBank/DDBJ whole genome shotgun (WGS) entry which is preliminary data.</text>
</comment>
<dbReference type="eggNOG" id="COG4454">
    <property type="taxonomic scope" value="Bacteria"/>
</dbReference>
<dbReference type="PATRIC" id="fig|1244869.3.peg.551"/>
<name>M2ZVX3_9PROT</name>
<dbReference type="OrthoDB" id="9816061at2"/>
<protein>
    <recommendedName>
        <fullName evidence="4">Blue (type 1) copper domain-containing protein</fullName>
    </recommendedName>
</protein>
<keyword evidence="1" id="KW-0732">Signal</keyword>
<sequence length="158" mass="16733">MTLRALAVALSLSVLAACAGSDAVSNRPPPGFVANAAEIVAATDWAAPEEVLVTIDGHAFQPAEWTFRRDRATRLVLVNATGSDHGLSARQFFADIAVESVRGGGQTLKGPWIESLSIPAGQTKELWFVPARFGAYTYECSAIGHPSLGERGVIDVVR</sequence>
<reference evidence="2 3" key="1">
    <citation type="journal article" date="2014" name="Genome Announc.">
        <title>Draft Genome Sequence of Magnetospirillum sp. Strain SO-1, a Freshwater Magnetotactic Bacterium Isolated from the Ol'khovka River, Russia.</title>
        <authorList>
            <person name="Grouzdev D.S."/>
            <person name="Dziuba M.V."/>
            <person name="Sukhacheva M.S."/>
            <person name="Mardanov A.V."/>
            <person name="Beletskiy A.V."/>
            <person name="Kuznetsov B.B."/>
            <person name="Skryabin K.G."/>
        </authorList>
    </citation>
    <scope>NUCLEOTIDE SEQUENCE [LARGE SCALE GENOMIC DNA]</scope>
    <source>
        <strain evidence="2 3">SO-1</strain>
    </source>
</reference>
<accession>M2ZVX3</accession>
<keyword evidence="3" id="KW-1185">Reference proteome</keyword>
<evidence type="ECO:0008006" key="4">
    <source>
        <dbReference type="Google" id="ProtNLM"/>
    </source>
</evidence>
<feature type="signal peptide" evidence="1">
    <location>
        <begin position="1"/>
        <end position="19"/>
    </location>
</feature>
<dbReference type="EMBL" id="AONQ01000004">
    <property type="protein sequence ID" value="EME71547.1"/>
    <property type="molecule type" value="Genomic_DNA"/>
</dbReference>
<organism evidence="2 3">
    <name type="scientific">Paramagnetospirillum caucaseum</name>
    <dbReference type="NCBI Taxonomy" id="1244869"/>
    <lineage>
        <taxon>Bacteria</taxon>
        <taxon>Pseudomonadati</taxon>
        <taxon>Pseudomonadota</taxon>
        <taxon>Alphaproteobacteria</taxon>
        <taxon>Rhodospirillales</taxon>
        <taxon>Magnetospirillaceae</taxon>
        <taxon>Paramagnetospirillum</taxon>
    </lineage>
</organism>
<evidence type="ECO:0000313" key="3">
    <source>
        <dbReference type="Proteomes" id="UP000011744"/>
    </source>
</evidence>
<dbReference type="AlphaFoldDB" id="M2ZVX3"/>
<dbReference type="Gene3D" id="2.60.40.420">
    <property type="entry name" value="Cupredoxins - blue copper proteins"/>
    <property type="match status" value="1"/>
</dbReference>
<evidence type="ECO:0000313" key="2">
    <source>
        <dbReference type="EMBL" id="EME71547.1"/>
    </source>
</evidence>
<gene>
    <name evidence="2" type="ORF">H261_02761</name>
</gene>
<proteinExistence type="predicted"/>
<dbReference type="PROSITE" id="PS51257">
    <property type="entry name" value="PROKAR_LIPOPROTEIN"/>
    <property type="match status" value="1"/>
</dbReference>
<feature type="chain" id="PRO_5004030234" description="Blue (type 1) copper domain-containing protein" evidence="1">
    <location>
        <begin position="20"/>
        <end position="158"/>
    </location>
</feature>
<evidence type="ECO:0000256" key="1">
    <source>
        <dbReference type="SAM" id="SignalP"/>
    </source>
</evidence>
<dbReference type="SUPFAM" id="SSF49503">
    <property type="entry name" value="Cupredoxins"/>
    <property type="match status" value="1"/>
</dbReference>
<dbReference type="Proteomes" id="UP000011744">
    <property type="component" value="Unassembled WGS sequence"/>
</dbReference>
<dbReference type="STRING" id="1244869.H261_02761"/>
<dbReference type="InterPro" id="IPR008972">
    <property type="entry name" value="Cupredoxin"/>
</dbReference>